<dbReference type="InterPro" id="IPR006558">
    <property type="entry name" value="LamG-like"/>
</dbReference>
<dbReference type="Pfam" id="PF13385">
    <property type="entry name" value="Laminin_G_3"/>
    <property type="match status" value="1"/>
</dbReference>
<comment type="caution">
    <text evidence="4">The sequence shown here is derived from an EMBL/GenBank/DDBJ whole genome shotgun (WGS) entry which is preliminary data.</text>
</comment>
<dbReference type="AlphaFoldDB" id="A0A0F9CAD3"/>
<dbReference type="EMBL" id="LAZR01034072">
    <property type="protein sequence ID" value="KKL46328.1"/>
    <property type="molecule type" value="Genomic_DNA"/>
</dbReference>
<reference evidence="4" key="1">
    <citation type="journal article" date="2015" name="Nature">
        <title>Complex archaea that bridge the gap between prokaryotes and eukaryotes.</title>
        <authorList>
            <person name="Spang A."/>
            <person name="Saw J.H."/>
            <person name="Jorgensen S.L."/>
            <person name="Zaremba-Niedzwiedzka K."/>
            <person name="Martijn J."/>
            <person name="Lind A.E."/>
            <person name="van Eijk R."/>
            <person name="Schleper C."/>
            <person name="Guy L."/>
            <person name="Ettema T.J."/>
        </authorList>
    </citation>
    <scope>NUCLEOTIDE SEQUENCE</scope>
</reference>
<keyword evidence="1" id="KW-0732">Signal</keyword>
<name>A0A0F9CAD3_9ZZZZ</name>
<keyword evidence="2" id="KW-1015">Disulfide bond</keyword>
<dbReference type="SUPFAM" id="SSF49899">
    <property type="entry name" value="Concanavalin A-like lectins/glucanases"/>
    <property type="match status" value="1"/>
</dbReference>
<accession>A0A0F9CAD3</accession>
<dbReference type="InterPro" id="IPR013320">
    <property type="entry name" value="ConA-like_dom_sf"/>
</dbReference>
<protein>
    <recommendedName>
        <fullName evidence="3">LamG-like jellyroll fold domain-containing protein</fullName>
    </recommendedName>
</protein>
<feature type="domain" description="LamG-like jellyroll fold" evidence="3">
    <location>
        <begin position="80"/>
        <end position="212"/>
    </location>
</feature>
<evidence type="ECO:0000313" key="4">
    <source>
        <dbReference type="EMBL" id="KKL46328.1"/>
    </source>
</evidence>
<evidence type="ECO:0000256" key="2">
    <source>
        <dbReference type="ARBA" id="ARBA00023157"/>
    </source>
</evidence>
<proteinExistence type="predicted"/>
<organism evidence="4">
    <name type="scientific">marine sediment metagenome</name>
    <dbReference type="NCBI Taxonomy" id="412755"/>
    <lineage>
        <taxon>unclassified sequences</taxon>
        <taxon>metagenomes</taxon>
        <taxon>ecological metagenomes</taxon>
    </lineage>
</organism>
<feature type="non-terminal residue" evidence="4">
    <location>
        <position position="214"/>
    </location>
</feature>
<dbReference type="SMART" id="SM00560">
    <property type="entry name" value="LamGL"/>
    <property type="match status" value="1"/>
</dbReference>
<sequence>MVFYERLGRDIDRGLVGFWKLDDLKVSTSIAIGRANFNDGTIVGATNADGQNWSPSNSMSFDGIDNEVDIPHSSSLAITGPMTMMVWFNTNTILIPNGHRMILTMRDRTYISLKTNGVAEPFVSMDIGDSQETLDSNFSPSINTWYLVTATWDGTNIRIYVDGVLKNTSVDYSGDLSTGEGDKFIGRYSGAGFVFSGLMNNVRIYNRALTIGEI</sequence>
<dbReference type="Gene3D" id="2.60.120.200">
    <property type="match status" value="1"/>
</dbReference>
<evidence type="ECO:0000259" key="3">
    <source>
        <dbReference type="SMART" id="SM00560"/>
    </source>
</evidence>
<evidence type="ECO:0000256" key="1">
    <source>
        <dbReference type="ARBA" id="ARBA00022729"/>
    </source>
</evidence>
<gene>
    <name evidence="4" type="ORF">LCGC14_2346680</name>
</gene>